<evidence type="ECO:0008006" key="4">
    <source>
        <dbReference type="Google" id="ProtNLM"/>
    </source>
</evidence>
<dbReference type="STRING" id="1447875.A0A2B7WEX9"/>
<protein>
    <recommendedName>
        <fullName evidence="4">Enoyl-CoA hydratase</fullName>
    </recommendedName>
</protein>
<evidence type="ECO:0000313" key="3">
    <source>
        <dbReference type="Proteomes" id="UP000223968"/>
    </source>
</evidence>
<dbReference type="AlphaFoldDB" id="A0A2B7WEX9"/>
<comment type="caution">
    <text evidence="2">The sequence shown here is derived from an EMBL/GenBank/DDBJ whole genome shotgun (WGS) entry which is preliminary data.</text>
</comment>
<dbReference type="Gene3D" id="3.90.226.10">
    <property type="entry name" value="2-enoyl-CoA Hydratase, Chain A, domain 1"/>
    <property type="match status" value="1"/>
</dbReference>
<organism evidence="2 3">
    <name type="scientific">Helicocarpus griseus UAMH5409</name>
    <dbReference type="NCBI Taxonomy" id="1447875"/>
    <lineage>
        <taxon>Eukaryota</taxon>
        <taxon>Fungi</taxon>
        <taxon>Dikarya</taxon>
        <taxon>Ascomycota</taxon>
        <taxon>Pezizomycotina</taxon>
        <taxon>Eurotiomycetes</taxon>
        <taxon>Eurotiomycetidae</taxon>
        <taxon>Onygenales</taxon>
        <taxon>Ajellomycetaceae</taxon>
        <taxon>Helicocarpus</taxon>
    </lineage>
</organism>
<dbReference type="CDD" id="cd06558">
    <property type="entry name" value="crotonase-like"/>
    <property type="match status" value="1"/>
</dbReference>
<proteinExistence type="inferred from homology"/>
<evidence type="ECO:0000313" key="2">
    <source>
        <dbReference type="EMBL" id="PGG95245.1"/>
    </source>
</evidence>
<name>A0A2B7WEX9_9EURO</name>
<gene>
    <name evidence="2" type="ORF">AJ79_10170</name>
</gene>
<dbReference type="PANTHER" id="PTHR43684">
    <property type="match status" value="1"/>
</dbReference>
<keyword evidence="3" id="KW-1185">Reference proteome</keyword>
<evidence type="ECO:0000256" key="1">
    <source>
        <dbReference type="ARBA" id="ARBA00005254"/>
    </source>
</evidence>
<reference evidence="2 3" key="1">
    <citation type="submission" date="2017-10" db="EMBL/GenBank/DDBJ databases">
        <title>Comparative genomics in systemic dimorphic fungi from Ajellomycetaceae.</title>
        <authorList>
            <person name="Munoz J.F."/>
            <person name="Mcewen J.G."/>
            <person name="Clay O.K."/>
            <person name="Cuomo C.A."/>
        </authorList>
    </citation>
    <scope>NUCLEOTIDE SEQUENCE [LARGE SCALE GENOMIC DNA]</scope>
    <source>
        <strain evidence="2 3">UAMH5409</strain>
    </source>
</reference>
<sequence>MPVDAKTIQLPESYTTPADSELRIINHPESPPSVNPIIILTLNRPEKYNAMTVGMIESLERTLQLVDLDKRVKCVVLTGAGKAFCSGIDLNPDATAGKKMPVAEFRDIGGRLALAMYNCSKTIIAAYNGLAVGIGMTSTLAAGIRITSAKSAFGFPFSRIGLTMESASSFFLPRMVGYSNAIYLLTMGKTYPANSKVLDEQVNPMADYLNRQLIWKNASTAEEAHLIDSPILFDMFGGRDHLEAKRALFKEKPRFVDDLESNALRTYPWWRELNINSKPKAALGDPKL</sequence>
<dbReference type="Proteomes" id="UP000223968">
    <property type="component" value="Unassembled WGS sequence"/>
</dbReference>
<accession>A0A2B7WEX9</accession>
<dbReference type="PANTHER" id="PTHR43684:SF4">
    <property type="entry name" value="ENOYL-COA HYDRATASE_ISOMERASE FAMILY PROTEIN (AFU_ORTHOLOGUE AFUA_1G01890)"/>
    <property type="match status" value="1"/>
</dbReference>
<dbReference type="InterPro" id="IPR051053">
    <property type="entry name" value="ECH/Chromodomain_protein"/>
</dbReference>
<comment type="similarity">
    <text evidence="1">Belongs to the enoyl-CoA hydratase/isomerase family.</text>
</comment>
<dbReference type="InterPro" id="IPR001753">
    <property type="entry name" value="Enoyl-CoA_hydra/iso"/>
</dbReference>
<dbReference type="Pfam" id="PF00378">
    <property type="entry name" value="ECH_1"/>
    <property type="match status" value="1"/>
</dbReference>
<dbReference type="OrthoDB" id="2018133at2759"/>
<dbReference type="EMBL" id="PDNB01000373">
    <property type="protein sequence ID" value="PGG95245.1"/>
    <property type="molecule type" value="Genomic_DNA"/>
</dbReference>
<dbReference type="InterPro" id="IPR029045">
    <property type="entry name" value="ClpP/crotonase-like_dom_sf"/>
</dbReference>
<dbReference type="SUPFAM" id="SSF52096">
    <property type="entry name" value="ClpP/crotonase"/>
    <property type="match status" value="1"/>
</dbReference>